<reference evidence="1 2" key="3">
    <citation type="journal article" date="2022" name="Microbiol. Spectr.">
        <title>Folding features and dynamics of 3D genome architecture in plant fungal pathogens.</title>
        <authorList>
            <person name="Xia C."/>
        </authorList>
    </citation>
    <scope>NUCLEOTIDE SEQUENCE [LARGE SCALE GENOMIC DNA]</scope>
    <source>
        <strain evidence="1 2">93-210</strain>
    </source>
</reference>
<evidence type="ECO:0000313" key="1">
    <source>
        <dbReference type="EMBL" id="KAI7938848.1"/>
    </source>
</evidence>
<gene>
    <name evidence="1" type="ORF">MJO28_014427</name>
</gene>
<name>A0ACC0DWE0_9BASI</name>
<comment type="caution">
    <text evidence="1">The sequence shown here is derived from an EMBL/GenBank/DDBJ whole genome shotgun (WGS) entry which is preliminary data.</text>
</comment>
<organism evidence="1 2">
    <name type="scientific">Puccinia striiformis f. sp. tritici</name>
    <dbReference type="NCBI Taxonomy" id="168172"/>
    <lineage>
        <taxon>Eukaryota</taxon>
        <taxon>Fungi</taxon>
        <taxon>Dikarya</taxon>
        <taxon>Basidiomycota</taxon>
        <taxon>Pucciniomycotina</taxon>
        <taxon>Pucciniomycetes</taxon>
        <taxon>Pucciniales</taxon>
        <taxon>Pucciniaceae</taxon>
        <taxon>Puccinia</taxon>
    </lineage>
</organism>
<keyword evidence="2" id="KW-1185">Reference proteome</keyword>
<dbReference type="Proteomes" id="UP001060170">
    <property type="component" value="Chromosome 15"/>
</dbReference>
<evidence type="ECO:0000313" key="2">
    <source>
        <dbReference type="Proteomes" id="UP001060170"/>
    </source>
</evidence>
<sequence length="1409" mass="162676">MKTATTTTTASVFHLSRIHRLIRPLKSSISSLEQQLNQSNQKLTATLNNNSKTTTYYSESKSSKRALEEDSEYISSSSKHHHHHQQQKKKYRRSNLHQQKTKKTKNHQKIINPISSPIFNNNSHTTFSLHRNNRYQSSASANNDHHHQLIELETQIKIDKLILAYKNILDAVYPSTTTTTKNSNQISKLSTICARGIGQYIERSIELETHSNNLSGNPNDDDEDHTSISLFTEADWKTSVMDEWYDAIPLLYRRYALAQHALTMILRAFPSLINNNNHSKRNSISVNHTYQPKLIHALHHLHLNYYQTPLIQSQAILLLDHLLHSLNTKTWFEIYDDYHHKFNLNLNFIELFTNQIFQDLRFLEIFTDIELVGFLDQTIEVLGIWAIEKWINQRDSLIHSRSSWRKESKRSHDEETEETEEEEEQVIIEYDRQSSPIILRWINSLVTACLPNSIHCLNARRQLNGISRLLFDSFMTHTPSTTTDEEAEEECSAPDNYFLGLLTIIIESHRLTILGLPMFNTGSVAIRRSIHPPQNTQEEDQEEEWYPGHTPMRLQLIIGKLELPKFKKLIEMKIYNKSANLFFRSHRTTQLLAILPGLLSSTTRDTEDEYRNRSIIPGLDQLLNSVINGDCPLERVAKSWVQSLLQSDPITWWSSNSSPSSTPSIDGLNDPLPSHNSNKAAHNVRIWLENWLAVLDDTEQFRIEHYLNGSSSSIEEEEDEDDDDDHHGSGLNSRLEEEEEEHVIDQSDDNKPDPLQLICTCPHLLEVKTHDSSLEEPDDLADFDLTYECEKKRNQNTSEDPKIESSKEIKKSRKEDQSEEDGNMVRNKGKKKIEVVSTSDEDQDENSSLQSSHQSQVLLDLSPPPEETFLTLEDAIKSVKKFALDHGYVIVIKSGDAKLKHLKCSKSKKCPFRGSIKYDNNQKLFKFHCSHPAHDHPATNHNTPAKGMKELDPFIVEEITKLLHEGMKAEKILLSLKSSHPNHKVTKEQIYAVARKNKNKNQNKNHGQLSTILQLESELSQSEFVVKSNLTKDNELVDILFIHPSSLELLHHYSSILFLHITPQSKQYDLPLLHITGLGGNNKEFTVCFSSMSNNPTESFPWVFETLLSIFTTKAIPLPKIFLVSHNEALMTSIRKTFPNTHILLCQAEIENQIKAKANELITDEQKNHGVIELWTTLIKKVTKKEFDNYYHEYFKPHFPEEFIDYINSNWINLSKHYANYSTKSLPHFDHRKLGPYSRNHMIPIFSKSQPQTILPSITNALNKEKQELCDEFQKTEIKTLRNVNKIFHNCLGKISEAALRKSQRIYNKQQKPSKCTKSHHKQTGLPCYHHLHEPRQKINPNDFDSQWHYKKIDAGSTNMKDIVELDDETGQRMRAMEDQLKSMDPTERKKKLDKMSGVVEGTRTVVTC</sequence>
<protein>
    <submittedName>
        <fullName evidence="1">Uncharacterized protein</fullName>
    </submittedName>
</protein>
<reference evidence="2" key="2">
    <citation type="journal article" date="2018" name="Mol. Plant Microbe Interact.">
        <title>Genome sequence resources for the wheat stripe rust pathogen (Puccinia striiformis f. sp. tritici) and the barley stripe rust pathogen (Puccinia striiformis f. sp. hordei).</title>
        <authorList>
            <person name="Xia C."/>
            <person name="Wang M."/>
            <person name="Yin C."/>
            <person name="Cornejo O.E."/>
            <person name="Hulbert S.H."/>
            <person name="Chen X."/>
        </authorList>
    </citation>
    <scope>NUCLEOTIDE SEQUENCE [LARGE SCALE GENOMIC DNA]</scope>
    <source>
        <strain evidence="2">93-210</strain>
    </source>
</reference>
<proteinExistence type="predicted"/>
<accession>A0ACC0DWE0</accession>
<dbReference type="EMBL" id="CM045879">
    <property type="protein sequence ID" value="KAI7938848.1"/>
    <property type="molecule type" value="Genomic_DNA"/>
</dbReference>
<reference evidence="2" key="1">
    <citation type="journal article" date="2018" name="BMC Genomics">
        <title>Genomic insights into host adaptation between the wheat stripe rust pathogen (Puccinia striiformis f. sp. tritici) and the barley stripe rust pathogen (Puccinia striiformis f. sp. hordei).</title>
        <authorList>
            <person name="Xia C."/>
            <person name="Wang M."/>
            <person name="Yin C."/>
            <person name="Cornejo O.E."/>
            <person name="Hulbert S.H."/>
            <person name="Chen X."/>
        </authorList>
    </citation>
    <scope>NUCLEOTIDE SEQUENCE [LARGE SCALE GENOMIC DNA]</scope>
    <source>
        <strain evidence="2">93-210</strain>
    </source>
</reference>